<keyword evidence="1" id="KW-0732">Signal</keyword>
<evidence type="ECO:0000313" key="2">
    <source>
        <dbReference type="Ensembl" id="ENSLOCP00000008366.1"/>
    </source>
</evidence>
<feature type="signal peptide" evidence="1">
    <location>
        <begin position="1"/>
        <end position="27"/>
    </location>
</feature>
<evidence type="ECO:0000313" key="3">
    <source>
        <dbReference type="Proteomes" id="UP000018468"/>
    </source>
</evidence>
<dbReference type="PANTHER" id="PTHR38706">
    <property type="entry name" value="SI:CH211-198C19.1-RELATED"/>
    <property type="match status" value="1"/>
</dbReference>
<reference evidence="3" key="1">
    <citation type="submission" date="2011-12" db="EMBL/GenBank/DDBJ databases">
        <title>The Draft Genome of Lepisosteus oculatus.</title>
        <authorList>
            <consortium name="The Broad Institute Genome Assembly &amp; Analysis Group"/>
            <consortium name="Computational R&amp;D Group"/>
            <consortium name="and Sequencing Platform"/>
            <person name="Di Palma F."/>
            <person name="Alfoldi J."/>
            <person name="Johnson J."/>
            <person name="Berlin A."/>
            <person name="Gnerre S."/>
            <person name="Jaffe D."/>
            <person name="MacCallum I."/>
            <person name="Young S."/>
            <person name="Walker B.J."/>
            <person name="Lander E.S."/>
            <person name="Lindblad-Toh K."/>
        </authorList>
    </citation>
    <scope>NUCLEOTIDE SEQUENCE [LARGE SCALE GENOMIC DNA]</scope>
</reference>
<dbReference type="RefSeq" id="XP_015223381.1">
    <property type="nucleotide sequence ID" value="XM_015367895.2"/>
</dbReference>
<dbReference type="OrthoDB" id="8446997at2759"/>
<dbReference type="FunCoup" id="W5MJ07">
    <property type="interactions" value="2"/>
</dbReference>
<dbReference type="GeneID" id="107079964"/>
<organism evidence="2 3">
    <name type="scientific">Lepisosteus oculatus</name>
    <name type="common">Spotted gar</name>
    <dbReference type="NCBI Taxonomy" id="7918"/>
    <lineage>
        <taxon>Eukaryota</taxon>
        <taxon>Metazoa</taxon>
        <taxon>Chordata</taxon>
        <taxon>Craniata</taxon>
        <taxon>Vertebrata</taxon>
        <taxon>Euteleostomi</taxon>
        <taxon>Actinopterygii</taxon>
        <taxon>Neopterygii</taxon>
        <taxon>Holostei</taxon>
        <taxon>Semionotiformes</taxon>
        <taxon>Lepisosteidae</taxon>
        <taxon>Lepisosteus</taxon>
    </lineage>
</organism>
<feature type="chain" id="PRO_5004867834" evidence="1">
    <location>
        <begin position="28"/>
        <end position="422"/>
    </location>
</feature>
<reference evidence="2" key="2">
    <citation type="submission" date="2025-08" db="UniProtKB">
        <authorList>
            <consortium name="Ensembl"/>
        </authorList>
    </citation>
    <scope>IDENTIFICATION</scope>
</reference>
<reference evidence="2" key="3">
    <citation type="submission" date="2025-09" db="UniProtKB">
        <authorList>
            <consortium name="Ensembl"/>
        </authorList>
    </citation>
    <scope>IDENTIFICATION</scope>
</reference>
<name>W5MJ07_LEPOC</name>
<dbReference type="Ensembl" id="ENSLOCT00000008376.1">
    <property type="protein sequence ID" value="ENSLOCP00000008366.1"/>
    <property type="gene ID" value="ENSLOCG00000006921.1"/>
</dbReference>
<dbReference type="RefSeq" id="XP_069040503.1">
    <property type="nucleotide sequence ID" value="XM_069184402.1"/>
</dbReference>
<keyword evidence="3" id="KW-1185">Reference proteome</keyword>
<protein>
    <submittedName>
        <fullName evidence="2">Uncharacterized LOC107079964</fullName>
    </submittedName>
</protein>
<dbReference type="AlphaFoldDB" id="W5MJ07"/>
<dbReference type="HOGENOM" id="CLU_650461_0_0_1"/>
<dbReference type="InParanoid" id="W5MJ07"/>
<sequence>MDSHRMVQHYVFLVLVFLLSLAWFSTAHEIPTLTTLEELNQTEFGHHFPRHGLKLLHWFVQSAIKTDNENVDMVFDPRMRLFGFHEYHNHQLRLPLLNNSLSYQVVGDLDTQNHPGARALPWYIKQDYLYVRSQYFSVSELQKANCERLIISFDSTDWGVKAVYLIDISSPAAIQQLSNALLAEIQSHTLESFLNFFSFDLRYCATGKDSESETCSELFSKGTRLEVKTNSNGHAQMTWSHLPWAENDQWVGLYADDSKSNGDRLAWHNVSTQRGVFQTAVDMNPGLQIRLLKDKTHSLFNGEELDEACRETPKQIPGFKAYLQLYTENGYACARLYIDKSFTNWRERLHNAWIGFYSSKFDHSKKYRNFQWVSKFWEDKDLHPYVVLRENCWGGRLSWGVQARFFPNKSYNDVVRTPHWKC</sequence>
<dbReference type="PANTHER" id="PTHR38706:SF3">
    <property type="entry name" value="SI:CH211-198C19.1"/>
    <property type="match status" value="1"/>
</dbReference>
<evidence type="ECO:0000256" key="1">
    <source>
        <dbReference type="SAM" id="SignalP"/>
    </source>
</evidence>
<proteinExistence type="predicted"/>
<dbReference type="EMBL" id="AHAT01036351">
    <property type="status" value="NOT_ANNOTATED_CDS"/>
    <property type="molecule type" value="Genomic_DNA"/>
</dbReference>
<dbReference type="GeneTree" id="ENSGT00940000174456"/>
<dbReference type="Proteomes" id="UP000018468">
    <property type="component" value="Linkage group LG22"/>
</dbReference>
<dbReference type="OMA" id="ISGQISC"/>
<dbReference type="Bgee" id="ENSLOCG00000006921">
    <property type="expression patterns" value="Expressed in liver and 2 other cell types or tissues"/>
</dbReference>
<dbReference type="eggNOG" id="ENOG502S5QY">
    <property type="taxonomic scope" value="Eukaryota"/>
</dbReference>
<dbReference type="KEGG" id="loc:107079964"/>
<accession>W5MJ07</accession>